<accession>A0ABP1G850</accession>
<evidence type="ECO:0000259" key="2">
    <source>
        <dbReference type="PROSITE" id="PS50846"/>
    </source>
</evidence>
<evidence type="ECO:0000256" key="1">
    <source>
        <dbReference type="ARBA" id="ARBA00022723"/>
    </source>
</evidence>
<gene>
    <name evidence="3" type="primary">g9830</name>
    <name evidence="3" type="ORF">VP750_LOCUS8852</name>
</gene>
<name>A0ABP1G850_9CHLO</name>
<feature type="domain" description="HMA" evidence="2">
    <location>
        <begin position="1"/>
        <end position="64"/>
    </location>
</feature>
<dbReference type="Proteomes" id="UP001497392">
    <property type="component" value="Unassembled WGS sequence"/>
</dbReference>
<dbReference type="InterPro" id="IPR036163">
    <property type="entry name" value="HMA_dom_sf"/>
</dbReference>
<dbReference type="Pfam" id="PF00403">
    <property type="entry name" value="HMA"/>
    <property type="match status" value="1"/>
</dbReference>
<keyword evidence="4" id="KW-1185">Reference proteome</keyword>
<dbReference type="CDD" id="cd00371">
    <property type="entry name" value="HMA"/>
    <property type="match status" value="1"/>
</dbReference>
<evidence type="ECO:0000313" key="3">
    <source>
        <dbReference type="EMBL" id="CAL5226946.1"/>
    </source>
</evidence>
<protein>
    <submittedName>
        <fullName evidence="3">G9830 protein</fullName>
    </submittedName>
</protein>
<dbReference type="SUPFAM" id="SSF55008">
    <property type="entry name" value="HMA, heavy metal-associated domain"/>
    <property type="match status" value="1"/>
</dbReference>
<sequence length="67" mass="7226">MPEVALKVAMACSGCEGAVRRVLQNKPGVQSVDIDLAQQKVLVTGDVSQEDILQTVSKTGKKTELWQ</sequence>
<reference evidence="3 4" key="1">
    <citation type="submission" date="2024-06" db="EMBL/GenBank/DDBJ databases">
        <authorList>
            <person name="Kraege A."/>
            <person name="Thomma B."/>
        </authorList>
    </citation>
    <scope>NUCLEOTIDE SEQUENCE [LARGE SCALE GENOMIC DNA]</scope>
</reference>
<dbReference type="EMBL" id="CAXHTA020000016">
    <property type="protein sequence ID" value="CAL5226946.1"/>
    <property type="molecule type" value="Genomic_DNA"/>
</dbReference>
<dbReference type="InterPro" id="IPR006121">
    <property type="entry name" value="HMA_dom"/>
</dbReference>
<dbReference type="Gene3D" id="3.30.70.100">
    <property type="match status" value="1"/>
</dbReference>
<dbReference type="PROSITE" id="PS50846">
    <property type="entry name" value="HMA_2"/>
    <property type="match status" value="1"/>
</dbReference>
<dbReference type="PANTHER" id="PTHR22814">
    <property type="entry name" value="COPPER TRANSPORT PROTEIN ATOX1-RELATED"/>
    <property type="match status" value="1"/>
</dbReference>
<organism evidence="3 4">
    <name type="scientific">Coccomyxa viridis</name>
    <dbReference type="NCBI Taxonomy" id="1274662"/>
    <lineage>
        <taxon>Eukaryota</taxon>
        <taxon>Viridiplantae</taxon>
        <taxon>Chlorophyta</taxon>
        <taxon>core chlorophytes</taxon>
        <taxon>Trebouxiophyceae</taxon>
        <taxon>Trebouxiophyceae incertae sedis</taxon>
        <taxon>Coccomyxaceae</taxon>
        <taxon>Coccomyxa</taxon>
    </lineage>
</organism>
<comment type="caution">
    <text evidence="3">The sequence shown here is derived from an EMBL/GenBank/DDBJ whole genome shotgun (WGS) entry which is preliminary data.</text>
</comment>
<evidence type="ECO:0000313" key="4">
    <source>
        <dbReference type="Proteomes" id="UP001497392"/>
    </source>
</evidence>
<dbReference type="PANTHER" id="PTHR22814:SF287">
    <property type="entry name" value="COPPER TRANSPORT PROTEIN ATX1"/>
    <property type="match status" value="1"/>
</dbReference>
<keyword evidence="1" id="KW-0479">Metal-binding</keyword>
<proteinExistence type="predicted"/>